<accession>A0A1V9FFL5</accession>
<evidence type="ECO:0000313" key="2">
    <source>
        <dbReference type="EMBL" id="OQP57130.1"/>
    </source>
</evidence>
<keyword evidence="3" id="KW-1185">Reference proteome</keyword>
<evidence type="ECO:0000313" key="3">
    <source>
        <dbReference type="Proteomes" id="UP000192796"/>
    </source>
</evidence>
<dbReference type="EMBL" id="LVYD01000124">
    <property type="protein sequence ID" value="OQP57130.1"/>
    <property type="molecule type" value="Genomic_DNA"/>
</dbReference>
<dbReference type="STRING" id="1703345.A3860_11240"/>
<dbReference type="PROSITE" id="PS51257">
    <property type="entry name" value="PROKAR_LIPOPROTEIN"/>
    <property type="match status" value="1"/>
</dbReference>
<comment type="caution">
    <text evidence="2">The sequence shown here is derived from an EMBL/GenBank/DDBJ whole genome shotgun (WGS) entry which is preliminary data.</text>
</comment>
<dbReference type="Proteomes" id="UP000192796">
    <property type="component" value="Unassembled WGS sequence"/>
</dbReference>
<feature type="signal peptide" evidence="1">
    <location>
        <begin position="1"/>
        <end position="18"/>
    </location>
</feature>
<evidence type="ECO:0008006" key="4">
    <source>
        <dbReference type="Google" id="ProtNLM"/>
    </source>
</evidence>
<organism evidence="2 3">
    <name type="scientific">Niastella vici</name>
    <dbReference type="NCBI Taxonomy" id="1703345"/>
    <lineage>
        <taxon>Bacteria</taxon>
        <taxon>Pseudomonadati</taxon>
        <taxon>Bacteroidota</taxon>
        <taxon>Chitinophagia</taxon>
        <taxon>Chitinophagales</taxon>
        <taxon>Chitinophagaceae</taxon>
        <taxon>Niastella</taxon>
    </lineage>
</organism>
<reference evidence="2 3" key="1">
    <citation type="submission" date="2016-03" db="EMBL/GenBank/DDBJ databases">
        <title>Niastella vici sp. nov., isolated from farmland soil.</title>
        <authorList>
            <person name="Chen L."/>
            <person name="Wang D."/>
            <person name="Yang S."/>
            <person name="Wang G."/>
        </authorList>
    </citation>
    <scope>NUCLEOTIDE SEQUENCE [LARGE SCALE GENOMIC DNA]</scope>
    <source>
        <strain evidence="2 3">DJ57</strain>
    </source>
</reference>
<gene>
    <name evidence="2" type="ORF">A3860_11240</name>
</gene>
<proteinExistence type="predicted"/>
<dbReference type="AlphaFoldDB" id="A0A1V9FFL5"/>
<name>A0A1V9FFL5_9BACT</name>
<dbReference type="RefSeq" id="WP_081156094.1">
    <property type="nucleotide sequence ID" value="NZ_LVYD01000124.1"/>
</dbReference>
<dbReference type="OrthoDB" id="1453650at2"/>
<sequence length="272" mass="31149">MKTICLSLAFILGLFACSSPGTKTKKQDVLIKDTNASTVANTSEEPVDSLTPYPEDDLTVPPYGLDTVKALIDKIKFVDDPDGGEMGTKALDANLYVGLSFNEKFTYHMIHAESYSQNCAILPVRTDEANRIYGHLPHIFGDFSWSERQLKFFTENRDAVEQLMKPLIQINKKIGGNFREAIVEMNAKELIPYLIEFYNKEKKDHYVLTVLMLLMKENKYPEFMSSTSYKKLYDFKDEQYENEYGAYLVYNKANEALIIQRATNFYNGLQAK</sequence>
<keyword evidence="1" id="KW-0732">Signal</keyword>
<protein>
    <recommendedName>
        <fullName evidence="4">DUF4919 domain-containing protein</fullName>
    </recommendedName>
</protein>
<feature type="chain" id="PRO_5012370612" description="DUF4919 domain-containing protein" evidence="1">
    <location>
        <begin position="19"/>
        <end position="272"/>
    </location>
</feature>
<evidence type="ECO:0000256" key="1">
    <source>
        <dbReference type="SAM" id="SignalP"/>
    </source>
</evidence>